<evidence type="ECO:0000313" key="1">
    <source>
        <dbReference type="Proteomes" id="UP000008854"/>
    </source>
</evidence>
<dbReference type="InParanoid" id="A0A3Q7K6P6"/>
<dbReference type="WBParaSite" id="Smp_201260.1">
    <property type="protein sequence ID" value="Smp_201260.1"/>
    <property type="gene ID" value="Smp_201260"/>
</dbReference>
<accession>A0A3Q7K6P6</accession>
<sequence>MLKYHIHTNVFCQALFHLPTFDFLELCSIYQAQNLCSCSESHFISFNGVIHLKLCRYKSSNFTEVDNCRDIEHPCDPDGTYV</sequence>
<proteinExistence type="predicted"/>
<protein>
    <submittedName>
        <fullName evidence="2">Smp_201260</fullName>
    </submittedName>
</protein>
<reference evidence="1" key="1">
    <citation type="journal article" date="2012" name="PLoS Negl. Trop. Dis.">
        <title>A systematically improved high quality genome and transcriptome of the human blood fluke Schistosoma mansoni.</title>
        <authorList>
            <person name="Protasio A.V."/>
            <person name="Tsai I.J."/>
            <person name="Babbage A."/>
            <person name="Nichol S."/>
            <person name="Hunt M."/>
            <person name="Aslett M.A."/>
            <person name="De Silva N."/>
            <person name="Velarde G.S."/>
            <person name="Anderson T.J."/>
            <person name="Clark R.C."/>
            <person name="Davidson C."/>
            <person name="Dillon G.P."/>
            <person name="Holroyd N.E."/>
            <person name="LoVerde P.T."/>
            <person name="Lloyd C."/>
            <person name="McQuillan J."/>
            <person name="Oliveira G."/>
            <person name="Otto T.D."/>
            <person name="Parker-Manuel S.J."/>
            <person name="Quail M.A."/>
            <person name="Wilson R.A."/>
            <person name="Zerlotini A."/>
            <person name="Dunne D.W."/>
            <person name="Berriman M."/>
        </authorList>
    </citation>
    <scope>NUCLEOTIDE SEQUENCE [LARGE SCALE GENOMIC DNA]</scope>
    <source>
        <strain evidence="1">Puerto Rican</strain>
    </source>
</reference>
<evidence type="ECO:0000313" key="2">
    <source>
        <dbReference type="WBParaSite" id="Smp_201260.1"/>
    </source>
</evidence>
<dbReference type="AlphaFoldDB" id="A0A3Q7K6P6"/>
<dbReference type="Proteomes" id="UP000008854">
    <property type="component" value="Unassembled WGS sequence"/>
</dbReference>
<name>A0A3Q7K6P6_SCHMA</name>
<keyword evidence="1" id="KW-1185">Reference proteome</keyword>
<organism evidence="1 2">
    <name type="scientific">Schistosoma mansoni</name>
    <name type="common">Blood fluke</name>
    <dbReference type="NCBI Taxonomy" id="6183"/>
    <lineage>
        <taxon>Eukaryota</taxon>
        <taxon>Metazoa</taxon>
        <taxon>Spiralia</taxon>
        <taxon>Lophotrochozoa</taxon>
        <taxon>Platyhelminthes</taxon>
        <taxon>Trematoda</taxon>
        <taxon>Digenea</taxon>
        <taxon>Strigeidida</taxon>
        <taxon>Schistosomatoidea</taxon>
        <taxon>Schistosomatidae</taxon>
        <taxon>Schistosoma</taxon>
    </lineage>
</organism>
<reference evidence="2" key="2">
    <citation type="submission" date="2019-01" db="UniProtKB">
        <authorList>
            <consortium name="WormBaseParasite"/>
        </authorList>
    </citation>
    <scope>IDENTIFICATION</scope>
    <source>
        <strain evidence="2">Puerto Rican</strain>
    </source>
</reference>